<gene>
    <name evidence="3" type="ORF">ASPCADRAFT_517253</name>
</gene>
<dbReference type="EMBL" id="KV907505">
    <property type="protein sequence ID" value="OOF93043.1"/>
    <property type="molecule type" value="Genomic_DNA"/>
</dbReference>
<organism evidence="3 4">
    <name type="scientific">Aspergillus carbonarius (strain ITEM 5010)</name>
    <dbReference type="NCBI Taxonomy" id="602072"/>
    <lineage>
        <taxon>Eukaryota</taxon>
        <taxon>Fungi</taxon>
        <taxon>Dikarya</taxon>
        <taxon>Ascomycota</taxon>
        <taxon>Pezizomycotina</taxon>
        <taxon>Eurotiomycetes</taxon>
        <taxon>Eurotiomycetidae</taxon>
        <taxon>Eurotiales</taxon>
        <taxon>Aspergillaceae</taxon>
        <taxon>Aspergillus</taxon>
        <taxon>Aspergillus subgen. Circumdati</taxon>
    </lineage>
</organism>
<dbReference type="STRING" id="602072.A0A1R3REY7"/>
<dbReference type="InterPro" id="IPR036928">
    <property type="entry name" value="AS_sf"/>
</dbReference>
<evidence type="ECO:0000256" key="1">
    <source>
        <dbReference type="SAM" id="SignalP"/>
    </source>
</evidence>
<evidence type="ECO:0000313" key="4">
    <source>
        <dbReference type="Proteomes" id="UP000188318"/>
    </source>
</evidence>
<evidence type="ECO:0000259" key="2">
    <source>
        <dbReference type="Pfam" id="PF01425"/>
    </source>
</evidence>
<feature type="chain" id="PRO_5012096712" description="Amidase domain-containing protein" evidence="1">
    <location>
        <begin position="26"/>
        <end position="546"/>
    </location>
</feature>
<proteinExistence type="predicted"/>
<dbReference type="OMA" id="HANDSWA"/>
<reference evidence="4" key="1">
    <citation type="journal article" date="2017" name="Genome Biol.">
        <title>Comparative genomics reveals high biological diversity and specific adaptations in the industrially and medically important fungal genus Aspergillus.</title>
        <authorList>
            <person name="de Vries R.P."/>
            <person name="Riley R."/>
            <person name="Wiebenga A."/>
            <person name="Aguilar-Osorio G."/>
            <person name="Amillis S."/>
            <person name="Uchima C.A."/>
            <person name="Anderluh G."/>
            <person name="Asadollahi M."/>
            <person name="Askin M."/>
            <person name="Barry K."/>
            <person name="Battaglia E."/>
            <person name="Bayram O."/>
            <person name="Benocci T."/>
            <person name="Braus-Stromeyer S.A."/>
            <person name="Caldana C."/>
            <person name="Canovas D."/>
            <person name="Cerqueira G.C."/>
            <person name="Chen F."/>
            <person name="Chen W."/>
            <person name="Choi C."/>
            <person name="Clum A."/>
            <person name="Dos Santos R.A."/>
            <person name="Damasio A.R."/>
            <person name="Diallinas G."/>
            <person name="Emri T."/>
            <person name="Fekete E."/>
            <person name="Flipphi M."/>
            <person name="Freyberg S."/>
            <person name="Gallo A."/>
            <person name="Gournas C."/>
            <person name="Habgood R."/>
            <person name="Hainaut M."/>
            <person name="Harispe M.L."/>
            <person name="Henrissat B."/>
            <person name="Hilden K.S."/>
            <person name="Hope R."/>
            <person name="Hossain A."/>
            <person name="Karabika E."/>
            <person name="Karaffa L."/>
            <person name="Karanyi Z."/>
            <person name="Krasevec N."/>
            <person name="Kuo A."/>
            <person name="Kusch H."/>
            <person name="LaButti K."/>
            <person name="Lagendijk E.L."/>
            <person name="Lapidus A."/>
            <person name="Levasseur A."/>
            <person name="Lindquist E."/>
            <person name="Lipzen A."/>
            <person name="Logrieco A.F."/>
            <person name="MacCabe A."/>
            <person name="Maekelae M.R."/>
            <person name="Malavazi I."/>
            <person name="Melin P."/>
            <person name="Meyer V."/>
            <person name="Mielnichuk N."/>
            <person name="Miskei M."/>
            <person name="Molnar A.P."/>
            <person name="Mule G."/>
            <person name="Ngan C.Y."/>
            <person name="Orejas M."/>
            <person name="Orosz E."/>
            <person name="Ouedraogo J.P."/>
            <person name="Overkamp K.M."/>
            <person name="Park H.-S."/>
            <person name="Perrone G."/>
            <person name="Piumi F."/>
            <person name="Punt P.J."/>
            <person name="Ram A.F."/>
            <person name="Ramon A."/>
            <person name="Rauscher S."/>
            <person name="Record E."/>
            <person name="Riano-Pachon D.M."/>
            <person name="Robert V."/>
            <person name="Roehrig J."/>
            <person name="Ruller R."/>
            <person name="Salamov A."/>
            <person name="Salih N.S."/>
            <person name="Samson R.A."/>
            <person name="Sandor E."/>
            <person name="Sanguinetti M."/>
            <person name="Schuetze T."/>
            <person name="Sepcic K."/>
            <person name="Shelest E."/>
            <person name="Sherlock G."/>
            <person name="Sophianopoulou V."/>
            <person name="Squina F.M."/>
            <person name="Sun H."/>
            <person name="Susca A."/>
            <person name="Todd R.B."/>
            <person name="Tsang A."/>
            <person name="Unkles S.E."/>
            <person name="van de Wiele N."/>
            <person name="van Rossen-Uffink D."/>
            <person name="Oliveira J.V."/>
            <person name="Vesth T.C."/>
            <person name="Visser J."/>
            <person name="Yu J.-H."/>
            <person name="Zhou M."/>
            <person name="Andersen M.R."/>
            <person name="Archer D.B."/>
            <person name="Baker S.E."/>
            <person name="Benoit I."/>
            <person name="Brakhage A.A."/>
            <person name="Braus G.H."/>
            <person name="Fischer R."/>
            <person name="Frisvad J.C."/>
            <person name="Goldman G.H."/>
            <person name="Houbraken J."/>
            <person name="Oakley B."/>
            <person name="Pocsi I."/>
            <person name="Scazzocchio C."/>
            <person name="Seiboth B."/>
            <person name="vanKuyk P.A."/>
            <person name="Wortman J."/>
            <person name="Dyer P.S."/>
            <person name="Grigoriev I.V."/>
        </authorList>
    </citation>
    <scope>NUCLEOTIDE SEQUENCE [LARGE SCALE GENOMIC DNA]</scope>
    <source>
        <strain evidence="4">ITEM 5010</strain>
    </source>
</reference>
<feature type="domain" description="Amidase" evidence="2">
    <location>
        <begin position="57"/>
        <end position="401"/>
    </location>
</feature>
<dbReference type="Gene3D" id="3.90.1300.10">
    <property type="entry name" value="Amidase signature (AS) domain"/>
    <property type="match status" value="1"/>
</dbReference>
<dbReference type="AlphaFoldDB" id="A0A1R3REY7"/>
<dbReference type="SUPFAM" id="SSF75304">
    <property type="entry name" value="Amidase signature (AS) enzymes"/>
    <property type="match status" value="1"/>
</dbReference>
<keyword evidence="4" id="KW-1185">Reference proteome</keyword>
<dbReference type="OrthoDB" id="566138at2759"/>
<dbReference type="PANTHER" id="PTHR42678">
    <property type="entry name" value="AMIDASE"/>
    <property type="match status" value="1"/>
</dbReference>
<accession>A0A1R3REY7</accession>
<dbReference type="Pfam" id="PF01425">
    <property type="entry name" value="Amidase"/>
    <property type="match status" value="1"/>
</dbReference>
<dbReference type="InterPro" id="IPR023631">
    <property type="entry name" value="Amidase_dom"/>
</dbReference>
<keyword evidence="1" id="KW-0732">Signal</keyword>
<dbReference type="PANTHER" id="PTHR42678:SF34">
    <property type="entry name" value="OS04G0183300 PROTEIN"/>
    <property type="match status" value="1"/>
</dbReference>
<protein>
    <recommendedName>
        <fullName evidence="2">Amidase domain-containing protein</fullName>
    </recommendedName>
</protein>
<dbReference type="Proteomes" id="UP000188318">
    <property type="component" value="Unassembled WGS sequence"/>
</dbReference>
<sequence length="546" mass="58984">MFRWRFWVLVTLVHTPVSILRGAVAESLGECRFPRLVEATVDQLQAGLQKGCFGSVDLVNAYVGRIDEVDSTFGTVLEMNPQALNIARQLDRERHQGRIRGPLHGLPVLIKDMIGTDDRMETAAGSWALVGSKVSADSTVAAKLRENGLIILGKTSLSEWANFRSLNSSNGWSGRGGNTYGAYYPDQDPNGSSSGSAVATDLGLVPFALGTETAGSILLPSDRNNVVGIKPTVGLTSRHMVIPISERQDTIGPLARTVKDAAVLLQAIAGQDPKDNYTWASPFGENLPDYLAACKLSGLQGKRIGIPRNVIDYLGPTDAPIISAFETAVSVISIAGATIVDNTNFTAYSSFYDSLNPAIVEAADFTTNIATYLSKLKRNPNNIHSVDDIRNFTQHAPLEDYPSRDTGIWDQVIALGLNNTSPAFWPLYQNNLYFGAEGGLLGALSRNKLDAVILPTLVASGIPAIVGTPVITVPLGAYPDGIPVERNSRGDLVQRAPGIPFGISFLGPKWSEEHLIGMAYAFEQRSLVRNKLRRYLEACTELEDVM</sequence>
<feature type="signal peptide" evidence="1">
    <location>
        <begin position="1"/>
        <end position="25"/>
    </location>
</feature>
<name>A0A1R3REY7_ASPC5</name>
<evidence type="ECO:0000313" key="3">
    <source>
        <dbReference type="EMBL" id="OOF93043.1"/>
    </source>
</evidence>
<dbReference type="VEuPathDB" id="FungiDB:ASPCADRAFT_517253"/>